<dbReference type="PaxDb" id="4097-A0A1S4BYP3"/>
<evidence type="ECO:0000313" key="2">
    <source>
        <dbReference type="RefSeq" id="XP_016493904.1"/>
    </source>
</evidence>
<dbReference type="RefSeq" id="XP_016493904.1">
    <property type="nucleotide sequence ID" value="XM_016638418.1"/>
</dbReference>
<proteinExistence type="predicted"/>
<evidence type="ECO:0000313" key="1">
    <source>
        <dbReference type="Proteomes" id="UP000790787"/>
    </source>
</evidence>
<dbReference type="GeneID" id="107813190"/>
<accession>A0A1S4BYP3</accession>
<protein>
    <submittedName>
        <fullName evidence="2">Uncharacterized protein LOC107813190</fullName>
    </submittedName>
</protein>
<reference evidence="2" key="2">
    <citation type="submission" date="2025-08" db="UniProtKB">
        <authorList>
            <consortium name="RefSeq"/>
        </authorList>
    </citation>
    <scope>IDENTIFICATION</scope>
    <source>
        <tissue evidence="2">Leaf</tissue>
    </source>
</reference>
<sequence>MNVELEDHERNNISATFWGEFVDQILPHLEGSPHEPVIVVMQLIKVHKFQGKYSVRNTWHASKLWINPDLPQAVGFKFRLASVNEVNSSRISQIPSQRSYYVSDELATGTVEELLEYWSTAWR</sequence>
<gene>
    <name evidence="2" type="primary">LOC107813190</name>
</gene>
<reference evidence="1" key="1">
    <citation type="journal article" date="2014" name="Nat. Commun.">
        <title>The tobacco genome sequence and its comparison with those of tomato and potato.</title>
        <authorList>
            <person name="Sierro N."/>
            <person name="Battey J.N."/>
            <person name="Ouadi S."/>
            <person name="Bakaher N."/>
            <person name="Bovet L."/>
            <person name="Willig A."/>
            <person name="Goepfert S."/>
            <person name="Peitsch M.C."/>
            <person name="Ivanov N.V."/>
        </authorList>
    </citation>
    <scope>NUCLEOTIDE SEQUENCE [LARGE SCALE GENOMIC DNA]</scope>
</reference>
<dbReference type="KEGG" id="nta:107813190"/>
<dbReference type="SUPFAM" id="SSF50249">
    <property type="entry name" value="Nucleic acid-binding proteins"/>
    <property type="match status" value="1"/>
</dbReference>
<dbReference type="InterPro" id="IPR012340">
    <property type="entry name" value="NA-bd_OB-fold"/>
</dbReference>
<dbReference type="RefSeq" id="XP_016493904.1">
    <property type="nucleotide sequence ID" value="XM_016638418.2"/>
</dbReference>
<dbReference type="Gene3D" id="2.40.50.140">
    <property type="entry name" value="Nucleic acid-binding proteins"/>
    <property type="match status" value="1"/>
</dbReference>
<name>A0A1S4BYP3_TOBAC</name>
<dbReference type="OrthoDB" id="1223762at2759"/>
<keyword evidence="1" id="KW-1185">Reference proteome</keyword>
<dbReference type="AlphaFoldDB" id="A0A1S4BYP3"/>
<dbReference type="Proteomes" id="UP000790787">
    <property type="component" value="Chromosome 6"/>
</dbReference>
<organism evidence="1 2">
    <name type="scientific">Nicotiana tabacum</name>
    <name type="common">Common tobacco</name>
    <dbReference type="NCBI Taxonomy" id="4097"/>
    <lineage>
        <taxon>Eukaryota</taxon>
        <taxon>Viridiplantae</taxon>
        <taxon>Streptophyta</taxon>
        <taxon>Embryophyta</taxon>
        <taxon>Tracheophyta</taxon>
        <taxon>Spermatophyta</taxon>
        <taxon>Magnoliopsida</taxon>
        <taxon>eudicotyledons</taxon>
        <taxon>Gunneridae</taxon>
        <taxon>Pentapetalae</taxon>
        <taxon>asterids</taxon>
        <taxon>lamiids</taxon>
        <taxon>Solanales</taxon>
        <taxon>Solanaceae</taxon>
        <taxon>Nicotianoideae</taxon>
        <taxon>Nicotianeae</taxon>
        <taxon>Nicotiana</taxon>
    </lineage>
</organism>